<dbReference type="EMBL" id="JAULSR010000002">
    <property type="protein sequence ID" value="KAK0629736.1"/>
    <property type="molecule type" value="Genomic_DNA"/>
</dbReference>
<evidence type="ECO:0000313" key="3">
    <source>
        <dbReference type="Proteomes" id="UP001174934"/>
    </source>
</evidence>
<comment type="caution">
    <text evidence="2">The sequence shown here is derived from an EMBL/GenBank/DDBJ whole genome shotgun (WGS) entry which is preliminary data.</text>
</comment>
<organism evidence="2 3">
    <name type="scientific">Bombardia bombarda</name>
    <dbReference type="NCBI Taxonomy" id="252184"/>
    <lineage>
        <taxon>Eukaryota</taxon>
        <taxon>Fungi</taxon>
        <taxon>Dikarya</taxon>
        <taxon>Ascomycota</taxon>
        <taxon>Pezizomycotina</taxon>
        <taxon>Sordariomycetes</taxon>
        <taxon>Sordariomycetidae</taxon>
        <taxon>Sordariales</taxon>
        <taxon>Lasiosphaeriaceae</taxon>
        <taxon>Bombardia</taxon>
    </lineage>
</organism>
<dbReference type="PANTHER" id="PTHR37540:SF5">
    <property type="entry name" value="TRANSCRIPTION FACTOR DOMAIN-CONTAINING PROTEIN"/>
    <property type="match status" value="1"/>
</dbReference>
<dbReference type="AlphaFoldDB" id="A0AA40C8T7"/>
<gene>
    <name evidence="2" type="ORF">B0T17DRAFT_462830</name>
</gene>
<dbReference type="Proteomes" id="UP001174934">
    <property type="component" value="Unassembled WGS sequence"/>
</dbReference>
<protein>
    <submittedName>
        <fullName evidence="2">Uncharacterized protein</fullName>
    </submittedName>
</protein>
<reference evidence="2" key="1">
    <citation type="submission" date="2023-06" db="EMBL/GenBank/DDBJ databases">
        <title>Genome-scale phylogeny and comparative genomics of the fungal order Sordariales.</title>
        <authorList>
            <consortium name="Lawrence Berkeley National Laboratory"/>
            <person name="Hensen N."/>
            <person name="Bonometti L."/>
            <person name="Westerberg I."/>
            <person name="Brannstrom I.O."/>
            <person name="Guillou S."/>
            <person name="Cros-Aarteil S."/>
            <person name="Calhoun S."/>
            <person name="Haridas S."/>
            <person name="Kuo A."/>
            <person name="Mondo S."/>
            <person name="Pangilinan J."/>
            <person name="Riley R."/>
            <person name="LaButti K."/>
            <person name="Andreopoulos B."/>
            <person name="Lipzen A."/>
            <person name="Chen C."/>
            <person name="Yanf M."/>
            <person name="Daum C."/>
            <person name="Ng V."/>
            <person name="Clum A."/>
            <person name="Steindorff A."/>
            <person name="Ohm R."/>
            <person name="Martin F."/>
            <person name="Silar P."/>
            <person name="Natvig D."/>
            <person name="Lalanne C."/>
            <person name="Gautier V."/>
            <person name="Ament-velasquez S.L."/>
            <person name="Kruys A."/>
            <person name="Hutchinson M.I."/>
            <person name="Powell A.J."/>
            <person name="Barry K."/>
            <person name="Miller A.N."/>
            <person name="Grigoriev I.V."/>
            <person name="Debuchy R."/>
            <person name="Gladieux P."/>
            <person name="Thoren M.H."/>
            <person name="Johannesson H."/>
        </authorList>
    </citation>
    <scope>NUCLEOTIDE SEQUENCE</scope>
    <source>
        <strain evidence="2">SMH3391-2</strain>
    </source>
</reference>
<evidence type="ECO:0000313" key="2">
    <source>
        <dbReference type="EMBL" id="KAK0629736.1"/>
    </source>
</evidence>
<proteinExistence type="predicted"/>
<dbReference type="PANTHER" id="PTHR37540">
    <property type="entry name" value="TRANSCRIPTION FACTOR (ACR-2), PUTATIVE-RELATED-RELATED"/>
    <property type="match status" value="1"/>
</dbReference>
<sequence length="337" mass="37167">MDHFNSTIRDGELVSTRRGLQVSRQKFNGLSFVNAYPQDAAPDVPFPSPALPDQVRPPQRQFKFVEKDKGHRQWTSKAMKRDIDVSGADSVSDNARGRRSRKRMATIDQPLAASSVAKSSSDDGYFQFSASTGSQDIRQFEPAILGVTGGFLDSAGDLLSAGISEENWRLAHRHLALVPRKIYPYEDLLTYNPAKRNDFYDIVVTDLAALHSVLMCGTISAAVGNVETDPKGLDYYISMICSILNQKLNQNKAVEPVTLLCIATLALMGCYVGRLDHWHMHMRGLQEVLDVNGGLGGLSPWLLAYIHKTDLKGAVALASSPYLVFTHKYDPISTIVP</sequence>
<feature type="non-terminal residue" evidence="2">
    <location>
        <position position="1"/>
    </location>
</feature>
<keyword evidence="3" id="KW-1185">Reference proteome</keyword>
<accession>A0AA40C8T7</accession>
<feature type="region of interest" description="Disordered" evidence="1">
    <location>
        <begin position="66"/>
        <end position="103"/>
    </location>
</feature>
<name>A0AA40C8T7_9PEZI</name>
<evidence type="ECO:0000256" key="1">
    <source>
        <dbReference type="SAM" id="MobiDB-lite"/>
    </source>
</evidence>